<evidence type="ECO:0000313" key="2">
    <source>
        <dbReference type="EMBL" id="MBL0371352.1"/>
    </source>
</evidence>
<dbReference type="InterPro" id="IPR038740">
    <property type="entry name" value="BioF2-like_GNAT_dom"/>
</dbReference>
<feature type="domain" description="BioF2-like acetyltransferase" evidence="1">
    <location>
        <begin position="192"/>
        <end position="347"/>
    </location>
</feature>
<accession>A0A936YRQ6</accession>
<keyword evidence="3" id="KW-1185">Reference proteome</keyword>
<dbReference type="RefSeq" id="WP_201653920.1">
    <property type="nucleotide sequence ID" value="NZ_JAEQNC010000002.1"/>
</dbReference>
<evidence type="ECO:0000259" key="1">
    <source>
        <dbReference type="Pfam" id="PF13480"/>
    </source>
</evidence>
<dbReference type="Pfam" id="PF13480">
    <property type="entry name" value="Acetyltransf_6"/>
    <property type="match status" value="1"/>
</dbReference>
<dbReference type="EMBL" id="JAEQNC010000002">
    <property type="protein sequence ID" value="MBL0371352.1"/>
    <property type="molecule type" value="Genomic_DNA"/>
</dbReference>
<organism evidence="2 3">
    <name type="scientific">Rhizobium setariae</name>
    <dbReference type="NCBI Taxonomy" id="2801340"/>
    <lineage>
        <taxon>Bacteria</taxon>
        <taxon>Pseudomonadati</taxon>
        <taxon>Pseudomonadota</taxon>
        <taxon>Alphaproteobacteria</taxon>
        <taxon>Hyphomicrobiales</taxon>
        <taxon>Rhizobiaceae</taxon>
        <taxon>Rhizobium/Agrobacterium group</taxon>
        <taxon>Rhizobium</taxon>
    </lineage>
</organism>
<dbReference type="AlphaFoldDB" id="A0A936YRQ6"/>
<proteinExistence type="predicted"/>
<dbReference type="SUPFAM" id="SSF55729">
    <property type="entry name" value="Acyl-CoA N-acyltransferases (Nat)"/>
    <property type="match status" value="1"/>
</dbReference>
<dbReference type="InterPro" id="IPR016181">
    <property type="entry name" value="Acyl_CoA_acyltransferase"/>
</dbReference>
<reference evidence="2" key="1">
    <citation type="submission" date="2021-01" db="EMBL/GenBank/DDBJ databases">
        <title>Rhizobium sp. strain KVB221 16S ribosomal RNA gene Genome sequencing and assembly.</title>
        <authorList>
            <person name="Kang M."/>
        </authorList>
    </citation>
    <scope>NUCLEOTIDE SEQUENCE</scope>
    <source>
        <strain evidence="2">KVB221</strain>
    </source>
</reference>
<comment type="caution">
    <text evidence="2">The sequence shown here is derived from an EMBL/GenBank/DDBJ whole genome shotgun (WGS) entry which is preliminary data.</text>
</comment>
<name>A0A936YRQ6_9HYPH</name>
<sequence>MKFDNAIRQPAIGHAPAQTDRYVMPGNVSIIIHDRMAPLEQQWRALEADNHNSVHQSYEWCRAWVDAYQRPLQIVEGRIDGALAFILPLEIVRGRMFTKAQFIGAHHANINTGLVAPILTERATPDLMAAIAAGIRDRIAGADCIILGNMPLNWRGHTLPFSMLPHVENQNHAFQLPVKSSFVETLAQLNAKRRRKKYGVGHRRLEALGGYEHVTADSAAEKKEFLDLFFEQKAARLAEFGLPNGFACAKTRKFLHSALLASSDDTFFPLRMHALRMTGGDHKGEIPAVAGLSRKGDHVIVQFCSIGSGPATDASPGELLFHLMIEQYNAQNVCLFDFGIGDMPFKRSWCTEETVQVNVTLPVTPLGRLAALKEETATRLKTMIKQNPAIYAFVQKLRTRAQQPVLDEKADD</sequence>
<dbReference type="Proteomes" id="UP000633219">
    <property type="component" value="Unassembled WGS sequence"/>
</dbReference>
<gene>
    <name evidence="2" type="ORF">JJB09_04870</name>
</gene>
<protein>
    <submittedName>
        <fullName evidence="2">GNAT family N-acetyltransferase</fullName>
    </submittedName>
</protein>
<evidence type="ECO:0000313" key="3">
    <source>
        <dbReference type="Proteomes" id="UP000633219"/>
    </source>
</evidence>